<dbReference type="GO" id="GO:0016887">
    <property type="term" value="F:ATP hydrolysis activity"/>
    <property type="evidence" value="ECO:0007669"/>
    <property type="project" value="InterPro"/>
</dbReference>
<keyword evidence="13" id="KW-1185">Reference proteome</keyword>
<dbReference type="GO" id="GO:0015421">
    <property type="term" value="F:ABC-type oligopeptide transporter activity"/>
    <property type="evidence" value="ECO:0007669"/>
    <property type="project" value="TreeGrafter"/>
</dbReference>
<keyword evidence="6 12" id="KW-0067">ATP-binding</keyword>
<protein>
    <submittedName>
        <fullName evidence="12">ABC transporter ATP-binding protein</fullName>
    </submittedName>
</protein>
<keyword evidence="8 9" id="KW-0472">Membrane</keyword>
<keyword evidence="3" id="KW-1003">Cell membrane</keyword>
<feature type="domain" description="ABC transmembrane type-1" evidence="11">
    <location>
        <begin position="19"/>
        <end position="301"/>
    </location>
</feature>
<dbReference type="PROSITE" id="PS00211">
    <property type="entry name" value="ABC_TRANSPORTER_1"/>
    <property type="match status" value="1"/>
</dbReference>
<dbReference type="InterPro" id="IPR003593">
    <property type="entry name" value="AAA+_ATPase"/>
</dbReference>
<proteinExistence type="predicted"/>
<dbReference type="GO" id="GO:0005886">
    <property type="term" value="C:plasma membrane"/>
    <property type="evidence" value="ECO:0007669"/>
    <property type="project" value="UniProtKB-SubCell"/>
</dbReference>
<dbReference type="Pfam" id="PF00005">
    <property type="entry name" value="ABC_tran"/>
    <property type="match status" value="1"/>
</dbReference>
<dbReference type="Gene3D" id="1.20.1560.10">
    <property type="entry name" value="ABC transporter type 1, transmembrane domain"/>
    <property type="match status" value="1"/>
</dbReference>
<dbReference type="FunFam" id="3.40.50.300:FF:000221">
    <property type="entry name" value="Multidrug ABC transporter ATP-binding protein"/>
    <property type="match status" value="1"/>
</dbReference>
<evidence type="ECO:0000256" key="3">
    <source>
        <dbReference type="ARBA" id="ARBA00022475"/>
    </source>
</evidence>
<dbReference type="SMART" id="SM00382">
    <property type="entry name" value="AAA"/>
    <property type="match status" value="1"/>
</dbReference>
<dbReference type="InterPro" id="IPR027417">
    <property type="entry name" value="P-loop_NTPase"/>
</dbReference>
<dbReference type="PANTHER" id="PTHR43394">
    <property type="entry name" value="ATP-DEPENDENT PERMEASE MDL1, MITOCHONDRIAL"/>
    <property type="match status" value="1"/>
</dbReference>
<keyword evidence="7 9" id="KW-1133">Transmembrane helix</keyword>
<dbReference type="InterPro" id="IPR036640">
    <property type="entry name" value="ABC1_TM_sf"/>
</dbReference>
<dbReference type="InterPro" id="IPR003439">
    <property type="entry name" value="ABC_transporter-like_ATP-bd"/>
</dbReference>
<name>A0A6B8RIA8_9BACL</name>
<dbReference type="SUPFAM" id="SSF52540">
    <property type="entry name" value="P-loop containing nucleoside triphosphate hydrolases"/>
    <property type="match status" value="1"/>
</dbReference>
<dbReference type="KEGG" id="ppsc:EHS13_13440"/>
<keyword evidence="2" id="KW-0813">Transport</keyword>
<evidence type="ECO:0000256" key="9">
    <source>
        <dbReference type="SAM" id="Phobius"/>
    </source>
</evidence>
<evidence type="ECO:0000256" key="2">
    <source>
        <dbReference type="ARBA" id="ARBA00022448"/>
    </source>
</evidence>
<dbReference type="InterPro" id="IPR039421">
    <property type="entry name" value="Type_1_exporter"/>
</dbReference>
<evidence type="ECO:0000256" key="4">
    <source>
        <dbReference type="ARBA" id="ARBA00022692"/>
    </source>
</evidence>
<dbReference type="OrthoDB" id="9770415at2"/>
<organism evidence="12 13">
    <name type="scientific">Paenibacillus psychroresistens</name>
    <dbReference type="NCBI Taxonomy" id="1778678"/>
    <lineage>
        <taxon>Bacteria</taxon>
        <taxon>Bacillati</taxon>
        <taxon>Bacillota</taxon>
        <taxon>Bacilli</taxon>
        <taxon>Bacillales</taxon>
        <taxon>Paenibacillaceae</taxon>
        <taxon>Paenibacillus</taxon>
    </lineage>
</organism>
<dbReference type="GO" id="GO:0005524">
    <property type="term" value="F:ATP binding"/>
    <property type="evidence" value="ECO:0007669"/>
    <property type="project" value="UniProtKB-KW"/>
</dbReference>
<evidence type="ECO:0000256" key="1">
    <source>
        <dbReference type="ARBA" id="ARBA00004651"/>
    </source>
</evidence>
<dbReference type="Gene3D" id="3.40.50.300">
    <property type="entry name" value="P-loop containing nucleotide triphosphate hydrolases"/>
    <property type="match status" value="1"/>
</dbReference>
<evidence type="ECO:0000259" key="11">
    <source>
        <dbReference type="PROSITE" id="PS50929"/>
    </source>
</evidence>
<dbReference type="AlphaFoldDB" id="A0A6B8RIA8"/>
<evidence type="ECO:0000256" key="5">
    <source>
        <dbReference type="ARBA" id="ARBA00022741"/>
    </source>
</evidence>
<evidence type="ECO:0000256" key="8">
    <source>
        <dbReference type="ARBA" id="ARBA00023136"/>
    </source>
</evidence>
<dbReference type="EMBL" id="CP034235">
    <property type="protein sequence ID" value="QGQ95809.1"/>
    <property type="molecule type" value="Genomic_DNA"/>
</dbReference>
<dbReference type="Proteomes" id="UP000426246">
    <property type="component" value="Chromosome"/>
</dbReference>
<dbReference type="PANTHER" id="PTHR43394:SF1">
    <property type="entry name" value="ATP-BINDING CASSETTE SUB-FAMILY B MEMBER 10, MITOCHONDRIAL"/>
    <property type="match status" value="1"/>
</dbReference>
<dbReference type="InterPro" id="IPR017871">
    <property type="entry name" value="ABC_transporter-like_CS"/>
</dbReference>
<evidence type="ECO:0000259" key="10">
    <source>
        <dbReference type="PROSITE" id="PS50893"/>
    </source>
</evidence>
<dbReference type="RefSeq" id="WP_155700846.1">
    <property type="nucleotide sequence ID" value="NZ_CP034235.1"/>
</dbReference>
<comment type="subcellular location">
    <subcellularLocation>
        <location evidence="1">Cell membrane</location>
        <topology evidence="1">Multi-pass membrane protein</topology>
    </subcellularLocation>
</comment>
<gene>
    <name evidence="12" type="ORF">EHS13_13440</name>
</gene>
<feature type="transmembrane region" description="Helical" evidence="9">
    <location>
        <begin position="141"/>
        <end position="172"/>
    </location>
</feature>
<dbReference type="CDD" id="cd07346">
    <property type="entry name" value="ABC_6TM_exporters"/>
    <property type="match status" value="1"/>
</dbReference>
<feature type="domain" description="ABC transporter" evidence="10">
    <location>
        <begin position="332"/>
        <end position="567"/>
    </location>
</feature>
<dbReference type="SUPFAM" id="SSF90123">
    <property type="entry name" value="ABC transporter transmembrane region"/>
    <property type="match status" value="1"/>
</dbReference>
<dbReference type="Pfam" id="PF00664">
    <property type="entry name" value="ABC_membrane"/>
    <property type="match status" value="1"/>
</dbReference>
<dbReference type="PROSITE" id="PS50893">
    <property type="entry name" value="ABC_TRANSPORTER_2"/>
    <property type="match status" value="1"/>
</dbReference>
<evidence type="ECO:0000313" key="13">
    <source>
        <dbReference type="Proteomes" id="UP000426246"/>
    </source>
</evidence>
<keyword evidence="4 9" id="KW-0812">Transmembrane</keyword>
<feature type="transmembrane region" description="Helical" evidence="9">
    <location>
        <begin position="16"/>
        <end position="38"/>
    </location>
</feature>
<evidence type="ECO:0000256" key="6">
    <source>
        <dbReference type="ARBA" id="ARBA00022840"/>
    </source>
</evidence>
<dbReference type="PROSITE" id="PS50929">
    <property type="entry name" value="ABC_TM1F"/>
    <property type="match status" value="1"/>
</dbReference>
<dbReference type="InterPro" id="IPR011527">
    <property type="entry name" value="ABC1_TM_dom"/>
</dbReference>
<keyword evidence="5" id="KW-0547">Nucleotide-binding</keyword>
<reference evidence="13" key="1">
    <citation type="submission" date="2018-11" db="EMBL/GenBank/DDBJ databases">
        <title>Complete genome sequence of Paenibacillus sp. ML311-T8.</title>
        <authorList>
            <person name="Nam Y.-D."/>
            <person name="Kang J."/>
            <person name="Chung W.-H."/>
            <person name="Park Y.S."/>
        </authorList>
    </citation>
    <scope>NUCLEOTIDE SEQUENCE [LARGE SCALE GENOMIC DNA]</scope>
    <source>
        <strain evidence="13">ML311-T8</strain>
    </source>
</reference>
<evidence type="ECO:0000313" key="12">
    <source>
        <dbReference type="EMBL" id="QGQ95809.1"/>
    </source>
</evidence>
<accession>A0A6B8RIA8</accession>
<evidence type="ECO:0000256" key="7">
    <source>
        <dbReference type="ARBA" id="ARBA00022989"/>
    </source>
</evidence>
<sequence length="575" mass="65299">MKHKKWIFALIKEDRWSYVLAFVLLVAESVLFLAMAGLQKFIIDDVFINGHYNELTRIIAAFALVFLFYAMIFTWAPYTFHKNEFTLYTRLCGKLMQRLYKFPIGRLQNERTAKYVHYFTNDAAQASRLVGTELPRMLQQALMAVILMIVIGNINVKMLLVILVLTTGFILIGKYFSPRLRKVSKEVQDNKTKLLIHIEEGVSSTREVISYNRTRWEKGIYDGLFASFYEKVMKEGSIVNKQLLSSNPIKWGVTLFVLGFGGYELMKGNMTLGLFVVVYQYSTTLMDSLNTFFQYIMNASSHLAYLDRLSEVLEGESIKDGDKRLSEPVETLAFEGLSFAYRSGTPLILDDMSLDLPMGGKIAFVGASGGGKSTISQLLIRFFEPKSGQILVNGQPLSDYKREDWTKKVDIVFQDPYLIPDTIRTNLTLGRESISDEQLEAMCRVAQIHDVIQQLPDGYETIIGERGITLSGGQRQRLSLARAFLANPEILILDEATSALDLETERLVQRGLDELRVGRTTIIIAHRLSTIINADQIYVIDRGKVIEMGSHEQLMVGDTAYKRLVYAEEKLQHIA</sequence>
<feature type="transmembrane region" description="Helical" evidence="9">
    <location>
        <begin position="58"/>
        <end position="78"/>
    </location>
</feature>